<feature type="domain" description="AB hydrolase-1" evidence="1">
    <location>
        <begin position="172"/>
        <end position="289"/>
    </location>
</feature>
<comment type="caution">
    <text evidence="2">The sequence shown here is derived from an EMBL/GenBank/DDBJ whole genome shotgun (WGS) entry which is preliminary data.</text>
</comment>
<dbReference type="PANTHER" id="PTHR43433:SF4">
    <property type="entry name" value="NON-HEME CHLOROPEROXIDASE-RELATED"/>
    <property type="match status" value="1"/>
</dbReference>
<reference evidence="2 3" key="1">
    <citation type="submission" date="2019-03" db="EMBL/GenBank/DDBJ databases">
        <title>Genomics of glacier-inhabiting Cryobacterium strains.</title>
        <authorList>
            <person name="Liu Q."/>
            <person name="Xin Y.-H."/>
        </authorList>
    </citation>
    <scope>NUCLEOTIDE SEQUENCE [LARGE SCALE GENOMIC DNA]</scope>
    <source>
        <strain evidence="2 3">Sr59</strain>
    </source>
</reference>
<keyword evidence="2" id="KW-0378">Hydrolase</keyword>
<dbReference type="InterPro" id="IPR000073">
    <property type="entry name" value="AB_hydrolase_1"/>
</dbReference>
<proteinExistence type="predicted"/>
<dbReference type="Pfam" id="PF00561">
    <property type="entry name" value="Abhydrolase_1"/>
    <property type="match status" value="2"/>
</dbReference>
<gene>
    <name evidence="2" type="ORF">E3T61_15280</name>
</gene>
<dbReference type="Gene3D" id="3.40.50.1820">
    <property type="entry name" value="alpha/beta hydrolase"/>
    <property type="match status" value="1"/>
</dbReference>
<dbReference type="GO" id="GO:0016787">
    <property type="term" value="F:hydrolase activity"/>
    <property type="evidence" value="ECO:0007669"/>
    <property type="project" value="UniProtKB-KW"/>
</dbReference>
<dbReference type="OrthoDB" id="9800988at2"/>
<dbReference type="Proteomes" id="UP000298468">
    <property type="component" value="Unassembled WGS sequence"/>
</dbReference>
<dbReference type="SUPFAM" id="SSF53474">
    <property type="entry name" value="alpha/beta-Hydrolases"/>
    <property type="match status" value="1"/>
</dbReference>
<evidence type="ECO:0000313" key="2">
    <source>
        <dbReference type="EMBL" id="TFD87372.1"/>
    </source>
</evidence>
<dbReference type="PANTHER" id="PTHR43433">
    <property type="entry name" value="HYDROLASE, ALPHA/BETA FOLD FAMILY PROTEIN"/>
    <property type="match status" value="1"/>
</dbReference>
<dbReference type="AlphaFoldDB" id="A0A4R9BMN2"/>
<accession>A0A4R9BMN2</accession>
<dbReference type="EMBL" id="SOHM01000031">
    <property type="protein sequence ID" value="TFD87372.1"/>
    <property type="molecule type" value="Genomic_DNA"/>
</dbReference>
<evidence type="ECO:0000259" key="1">
    <source>
        <dbReference type="Pfam" id="PF00561"/>
    </source>
</evidence>
<protein>
    <submittedName>
        <fullName evidence="2">Alpha/beta hydrolase</fullName>
    </submittedName>
</protein>
<organism evidence="2 3">
    <name type="scientific">Cryobacterium lactosi</name>
    <dbReference type="NCBI Taxonomy" id="1259202"/>
    <lineage>
        <taxon>Bacteria</taxon>
        <taxon>Bacillati</taxon>
        <taxon>Actinomycetota</taxon>
        <taxon>Actinomycetes</taxon>
        <taxon>Micrococcales</taxon>
        <taxon>Microbacteriaceae</taxon>
        <taxon>Cryobacterium</taxon>
    </lineage>
</organism>
<keyword evidence="3" id="KW-1185">Reference proteome</keyword>
<dbReference type="InterPro" id="IPR029058">
    <property type="entry name" value="AB_hydrolase_fold"/>
</dbReference>
<dbReference type="InterPro" id="IPR050471">
    <property type="entry name" value="AB_hydrolase"/>
</dbReference>
<sequence>MVSVQDLRLPDGRVLRVHDSAPVPGVAGDSGATGEWGDLGGYDPHGEPAPARLTVLWQHGSPQTGALLNPLLVAAAQRDIRLVSYGRPSYGGSTPMPGRTVASAAADVAAVLDALQLDRVAVMGASGGGPHALASAALLPDRVMAAACLAAIAPFDADGLDFFAGMASDGALRAARAGRPAREHYQATAEFDPASFVERDYAALKGDWASLGADVGEASAAGPDGLIDDDMAFVVPWGFDVATIRVPVLIVQGGRDRVVPPGHGAWLARAIPNAQLWDCADDGHISILTECAPALDWLLAHS</sequence>
<evidence type="ECO:0000313" key="3">
    <source>
        <dbReference type="Proteomes" id="UP000298468"/>
    </source>
</evidence>
<feature type="domain" description="AB hydrolase-1" evidence="1">
    <location>
        <begin position="55"/>
        <end position="155"/>
    </location>
</feature>
<name>A0A4R9BMN2_9MICO</name>